<name>A0A2P2IIT0_RHIMU</name>
<sequence length="14" mass="1662">MHNHVIIASSCYRM</sequence>
<proteinExistence type="predicted"/>
<dbReference type="EMBL" id="GGEC01000647">
    <property type="protein sequence ID" value="MBW81130.1"/>
    <property type="molecule type" value="Transcribed_RNA"/>
</dbReference>
<reference evidence="1" key="1">
    <citation type="submission" date="2018-02" db="EMBL/GenBank/DDBJ databases">
        <title>Rhizophora mucronata_Transcriptome.</title>
        <authorList>
            <person name="Meera S.P."/>
            <person name="Sreeshan A."/>
            <person name="Augustine A."/>
        </authorList>
    </citation>
    <scope>NUCLEOTIDE SEQUENCE</scope>
    <source>
        <tissue evidence="1">Leaf</tissue>
    </source>
</reference>
<evidence type="ECO:0000313" key="1">
    <source>
        <dbReference type="EMBL" id="MBW81130.1"/>
    </source>
</evidence>
<organism evidence="1">
    <name type="scientific">Rhizophora mucronata</name>
    <name type="common">Asiatic mangrove</name>
    <dbReference type="NCBI Taxonomy" id="61149"/>
    <lineage>
        <taxon>Eukaryota</taxon>
        <taxon>Viridiplantae</taxon>
        <taxon>Streptophyta</taxon>
        <taxon>Embryophyta</taxon>
        <taxon>Tracheophyta</taxon>
        <taxon>Spermatophyta</taxon>
        <taxon>Magnoliopsida</taxon>
        <taxon>eudicotyledons</taxon>
        <taxon>Gunneridae</taxon>
        <taxon>Pentapetalae</taxon>
        <taxon>rosids</taxon>
        <taxon>fabids</taxon>
        <taxon>Malpighiales</taxon>
        <taxon>Rhizophoraceae</taxon>
        <taxon>Rhizophora</taxon>
    </lineage>
</organism>
<protein>
    <submittedName>
        <fullName evidence="1">Uncharacterized protein</fullName>
    </submittedName>
</protein>
<accession>A0A2P2IIT0</accession>